<proteinExistence type="inferred from homology"/>
<dbReference type="Pfam" id="PF00201">
    <property type="entry name" value="UDPGT"/>
    <property type="match status" value="1"/>
</dbReference>
<dbReference type="Gene3D" id="3.40.50.2000">
    <property type="entry name" value="Glycogen Phosphorylase B"/>
    <property type="match status" value="2"/>
</dbReference>
<dbReference type="PANTHER" id="PTHR11926:SF774">
    <property type="entry name" value="UDP-GLYCOSYLTRANSFERASE 85A1-RELATED"/>
    <property type="match status" value="1"/>
</dbReference>
<accession>A0A834T5R7</accession>
<dbReference type="GO" id="GO:0080043">
    <property type="term" value="F:quercetin 3-O-glucosyltransferase activity"/>
    <property type="evidence" value="ECO:0007669"/>
    <property type="project" value="TreeGrafter"/>
</dbReference>
<comment type="caution">
    <text evidence="3">The sequence shown here is derived from an EMBL/GenBank/DDBJ whole genome shotgun (WGS) entry which is preliminary data.</text>
</comment>
<dbReference type="FunFam" id="3.40.50.2000:FF:000138">
    <property type="entry name" value="Glycosyltransferase"/>
    <property type="match status" value="1"/>
</dbReference>
<keyword evidence="2 3" id="KW-0808">Transferase</keyword>
<name>A0A834T5R7_9FABA</name>
<dbReference type="InterPro" id="IPR002213">
    <property type="entry name" value="UDP_glucos_trans"/>
</dbReference>
<evidence type="ECO:0000313" key="4">
    <source>
        <dbReference type="Proteomes" id="UP000634136"/>
    </source>
</evidence>
<evidence type="ECO:0000256" key="1">
    <source>
        <dbReference type="ARBA" id="ARBA00009995"/>
    </source>
</evidence>
<protein>
    <submittedName>
        <fullName evidence="3">UDP-glycosyltransferase 87A2-like</fullName>
    </submittedName>
</protein>
<organism evidence="3 4">
    <name type="scientific">Senna tora</name>
    <dbReference type="NCBI Taxonomy" id="362788"/>
    <lineage>
        <taxon>Eukaryota</taxon>
        <taxon>Viridiplantae</taxon>
        <taxon>Streptophyta</taxon>
        <taxon>Embryophyta</taxon>
        <taxon>Tracheophyta</taxon>
        <taxon>Spermatophyta</taxon>
        <taxon>Magnoliopsida</taxon>
        <taxon>eudicotyledons</taxon>
        <taxon>Gunneridae</taxon>
        <taxon>Pentapetalae</taxon>
        <taxon>rosids</taxon>
        <taxon>fabids</taxon>
        <taxon>Fabales</taxon>
        <taxon>Fabaceae</taxon>
        <taxon>Caesalpinioideae</taxon>
        <taxon>Cassia clade</taxon>
        <taxon>Senna</taxon>
    </lineage>
</organism>
<evidence type="ECO:0000313" key="3">
    <source>
        <dbReference type="EMBL" id="KAF7816159.1"/>
    </source>
</evidence>
<dbReference type="Proteomes" id="UP000634136">
    <property type="component" value="Unassembled WGS sequence"/>
</dbReference>
<dbReference type="GO" id="GO:0080044">
    <property type="term" value="F:quercetin 7-O-glucosyltransferase activity"/>
    <property type="evidence" value="ECO:0007669"/>
    <property type="project" value="TreeGrafter"/>
</dbReference>
<gene>
    <name evidence="3" type="ORF">G2W53_030128</name>
</gene>
<comment type="similarity">
    <text evidence="1">Belongs to the UDP-glycosyltransferase family.</text>
</comment>
<dbReference type="SUPFAM" id="SSF53756">
    <property type="entry name" value="UDP-Glycosyltransferase/glycogen phosphorylase"/>
    <property type="match status" value="1"/>
</dbReference>
<dbReference type="CDD" id="cd03784">
    <property type="entry name" value="GT1_Gtf-like"/>
    <property type="match status" value="1"/>
</dbReference>
<dbReference type="PANTHER" id="PTHR11926">
    <property type="entry name" value="GLUCOSYL/GLUCURONOSYL TRANSFERASES"/>
    <property type="match status" value="1"/>
</dbReference>
<keyword evidence="4" id="KW-1185">Reference proteome</keyword>
<reference evidence="3" key="1">
    <citation type="submission" date="2020-09" db="EMBL/GenBank/DDBJ databases">
        <title>Genome-Enabled Discovery of Anthraquinone Biosynthesis in Senna tora.</title>
        <authorList>
            <person name="Kang S.-H."/>
            <person name="Pandey R.P."/>
            <person name="Lee C.-M."/>
            <person name="Sim J.-S."/>
            <person name="Jeong J.-T."/>
            <person name="Choi B.-S."/>
            <person name="Jung M."/>
            <person name="Ginzburg D."/>
            <person name="Zhao K."/>
            <person name="Won S.Y."/>
            <person name="Oh T.-J."/>
            <person name="Yu Y."/>
            <person name="Kim N.-H."/>
            <person name="Lee O.R."/>
            <person name="Lee T.-H."/>
            <person name="Bashyal P."/>
            <person name="Kim T.-S."/>
            <person name="Lee W.-H."/>
            <person name="Kawkins C."/>
            <person name="Kim C.-K."/>
            <person name="Kim J.S."/>
            <person name="Ahn B.O."/>
            <person name="Rhee S.Y."/>
            <person name="Sohng J.K."/>
        </authorList>
    </citation>
    <scope>NUCLEOTIDE SEQUENCE</scope>
    <source>
        <tissue evidence="3">Leaf</tissue>
    </source>
</reference>
<dbReference type="EMBL" id="JAAIUW010000009">
    <property type="protein sequence ID" value="KAF7816159.1"/>
    <property type="molecule type" value="Genomic_DNA"/>
</dbReference>
<sequence>MVFHVVAVPYPGRGHVNPMMSLCKILASSSMAPHELLITFVVTEEWQGLIGSDQNRPNNIRISTISNVLPSELVRGSDFPGFYEAVMTKMEAPFETLLRQIETKVTLFIADLELQWIVPLANRWNIPVAFLWTSSASMFSMLLHSHLCLQNGHLGIDLSENGEKRVEYIPGVSSTRIADLPTIFNKSKNDEKVLQLILQCISNVKQVQYLLLNSIYELEPQAIDFLKVHYSFPVYSIGPAIPFIDIINNHPRNDNKPDYLQWLDSQPRGSVLYVSLGSFLSVSRGQIEEIVAGIGDSGVRFLWVARRDMSWIKQTCGIKGFVVPWCEQLRVLCHSSIGGFLSHCGWNSVVEATFAGVPVLTFPIFFDQTPNSKQIVEDWKVGWRGKAGVGPKSVVTREEIAGLVNKFMNSESNEGEELRERAKEVEKVSRRAIAEGGSSVNNLNAFVQDVLQRIQ</sequence>
<dbReference type="OrthoDB" id="5835829at2759"/>
<evidence type="ECO:0000256" key="2">
    <source>
        <dbReference type="ARBA" id="ARBA00022679"/>
    </source>
</evidence>
<dbReference type="AlphaFoldDB" id="A0A834T5R7"/>